<dbReference type="PANTHER" id="PTHR22677">
    <property type="entry name" value="ANKYRIN REPEAT DOMAIN-CONTAINING PROTEIN 60"/>
    <property type="match status" value="1"/>
</dbReference>
<evidence type="ECO:0000259" key="3">
    <source>
        <dbReference type="PROSITE" id="PS50053"/>
    </source>
</evidence>
<feature type="compositionally biased region" description="Basic and acidic residues" evidence="2">
    <location>
        <begin position="381"/>
        <end position="394"/>
    </location>
</feature>
<dbReference type="InterPro" id="IPR039323">
    <property type="entry name" value="ANKRD_45/46/60"/>
</dbReference>
<dbReference type="OMA" id="MSHRWLA"/>
<dbReference type="SUPFAM" id="SSF48403">
    <property type="entry name" value="Ankyrin repeat"/>
    <property type="match status" value="1"/>
</dbReference>
<name>A0A9J7LBI2_BRAFL</name>
<feature type="compositionally biased region" description="Polar residues" evidence="2">
    <location>
        <begin position="357"/>
        <end position="370"/>
    </location>
</feature>
<feature type="compositionally biased region" description="Acidic residues" evidence="2">
    <location>
        <begin position="312"/>
        <end position="331"/>
    </location>
</feature>
<keyword evidence="1" id="KW-0040">ANK repeat</keyword>
<dbReference type="CDD" id="cd17063">
    <property type="entry name" value="Ubl_ANKRD60"/>
    <property type="match status" value="1"/>
</dbReference>
<keyword evidence="4" id="KW-1185">Reference proteome</keyword>
<dbReference type="InterPro" id="IPR029071">
    <property type="entry name" value="Ubiquitin-like_domsf"/>
</dbReference>
<dbReference type="PROSITE" id="PS50088">
    <property type="entry name" value="ANK_REPEAT"/>
    <property type="match status" value="2"/>
</dbReference>
<dbReference type="GeneID" id="118417443"/>
<feature type="repeat" description="ANK" evidence="1">
    <location>
        <begin position="143"/>
        <end position="175"/>
    </location>
</feature>
<dbReference type="InterPro" id="IPR000626">
    <property type="entry name" value="Ubiquitin-like_dom"/>
</dbReference>
<dbReference type="SMART" id="SM00248">
    <property type="entry name" value="ANK"/>
    <property type="match status" value="3"/>
</dbReference>
<proteinExistence type="predicted"/>
<reference evidence="4" key="1">
    <citation type="journal article" date="2020" name="Nat. Ecol. Evol.">
        <title>Deeply conserved synteny resolves early events in vertebrate evolution.</title>
        <authorList>
            <person name="Simakov O."/>
            <person name="Marletaz F."/>
            <person name="Yue J.X."/>
            <person name="O'Connell B."/>
            <person name="Jenkins J."/>
            <person name="Brandt A."/>
            <person name="Calef R."/>
            <person name="Tung C.H."/>
            <person name="Huang T.K."/>
            <person name="Schmutz J."/>
            <person name="Satoh N."/>
            <person name="Yu J.K."/>
            <person name="Putnam N.H."/>
            <person name="Green R.E."/>
            <person name="Rokhsar D.S."/>
        </authorList>
    </citation>
    <scope>NUCLEOTIDE SEQUENCE [LARGE SCALE GENOMIC DNA]</scope>
    <source>
        <strain evidence="4">S238N-H82</strain>
    </source>
</reference>
<protein>
    <submittedName>
        <fullName evidence="5">Uncharacterized protein LOC118417443</fullName>
    </submittedName>
</protein>
<reference evidence="5" key="2">
    <citation type="submission" date="2025-08" db="UniProtKB">
        <authorList>
            <consortium name="RefSeq"/>
        </authorList>
    </citation>
    <scope>IDENTIFICATION</scope>
    <source>
        <strain evidence="5">S238N-H82</strain>
        <tissue evidence="5">Testes</tissue>
    </source>
</reference>
<gene>
    <name evidence="5" type="primary">LOC118417443</name>
</gene>
<dbReference type="PROSITE" id="PS50053">
    <property type="entry name" value="UBIQUITIN_2"/>
    <property type="match status" value="1"/>
</dbReference>
<feature type="region of interest" description="Disordered" evidence="2">
    <location>
        <begin position="312"/>
        <end position="394"/>
    </location>
</feature>
<feature type="domain" description="Ubiquitin-like" evidence="3">
    <location>
        <begin position="22"/>
        <end position="91"/>
    </location>
</feature>
<sequence length="468" mass="52188">MAGRTAKKTGKVGFAPHRTFSLKVLLVTTGEMFTIGQVYPEMQVWQLKEAVELEVGIPSNLQRLSYLDEGDMHEDSDLRHNDIVQGGTIKLKVWSQWQNLVEAAAEGDIEKVFQLGVTPDTKFQSPTSDYMGPRQRRAWFAERAAVALFIASNRGHLDLMHSLMEEGADVNATTPSGRTALHAAAARGRGECVDILLEKGARINAADREGKTALTIAADSNHKKTERHLFLFQWQVRATQMRANGSSQDVHLKAHQLFDSKTPTWLKGTQGQLYMAQILPPGEFQGTGFASPKSLKFASREDEKGLKDLEDAVEEGGDADEEDEDKDEDTESDAKASEVSKHTEVRFRAKLEDVDSDSGSGTRRTWSEKSGSIGKPILRVRAPEVPKEDKEDRMSHRWLARKNFADEKEDERARQLRAKPMGKVTKVSDHFLQTSGNKVLEGLDRSSSVSASSFRTWLMKKDLDSLGY</sequence>
<dbReference type="InterPro" id="IPR002110">
    <property type="entry name" value="Ankyrin_rpt"/>
</dbReference>
<dbReference type="InterPro" id="IPR036770">
    <property type="entry name" value="Ankyrin_rpt-contain_sf"/>
</dbReference>
<evidence type="ECO:0000313" key="4">
    <source>
        <dbReference type="Proteomes" id="UP000001554"/>
    </source>
</evidence>
<evidence type="ECO:0000313" key="5">
    <source>
        <dbReference type="RefSeq" id="XP_035678899.1"/>
    </source>
</evidence>
<dbReference type="Gene3D" id="1.25.40.20">
    <property type="entry name" value="Ankyrin repeat-containing domain"/>
    <property type="match status" value="1"/>
</dbReference>
<dbReference type="Proteomes" id="UP000001554">
    <property type="component" value="Chromosome 6"/>
</dbReference>
<dbReference type="PROSITE" id="PS50297">
    <property type="entry name" value="ANK_REP_REGION"/>
    <property type="match status" value="2"/>
</dbReference>
<dbReference type="RefSeq" id="XP_035678899.1">
    <property type="nucleotide sequence ID" value="XM_035823006.1"/>
</dbReference>
<feature type="compositionally biased region" description="Basic and acidic residues" evidence="2">
    <location>
        <begin position="332"/>
        <end position="353"/>
    </location>
</feature>
<dbReference type="SUPFAM" id="SSF54236">
    <property type="entry name" value="Ubiquitin-like"/>
    <property type="match status" value="1"/>
</dbReference>
<accession>A0A9J7LBI2</accession>
<evidence type="ECO:0000256" key="1">
    <source>
        <dbReference type="PROSITE-ProRule" id="PRU00023"/>
    </source>
</evidence>
<dbReference type="Pfam" id="PF12796">
    <property type="entry name" value="Ank_2"/>
    <property type="match status" value="1"/>
</dbReference>
<evidence type="ECO:0000256" key="2">
    <source>
        <dbReference type="SAM" id="MobiDB-lite"/>
    </source>
</evidence>
<organism evidence="4 5">
    <name type="scientific">Branchiostoma floridae</name>
    <name type="common">Florida lancelet</name>
    <name type="synonym">Amphioxus</name>
    <dbReference type="NCBI Taxonomy" id="7739"/>
    <lineage>
        <taxon>Eukaryota</taxon>
        <taxon>Metazoa</taxon>
        <taxon>Chordata</taxon>
        <taxon>Cephalochordata</taxon>
        <taxon>Leptocardii</taxon>
        <taxon>Amphioxiformes</taxon>
        <taxon>Branchiostomatidae</taxon>
        <taxon>Branchiostoma</taxon>
    </lineage>
</organism>
<dbReference type="Gene3D" id="3.10.20.90">
    <property type="entry name" value="Phosphatidylinositol 3-kinase Catalytic Subunit, Chain A, domain 1"/>
    <property type="match status" value="1"/>
</dbReference>
<dbReference type="PANTHER" id="PTHR22677:SF3">
    <property type="entry name" value="ANKYRIN REPEAT DOMAIN-CONTAINING PROTEIN 60"/>
    <property type="match status" value="1"/>
</dbReference>
<dbReference type="OrthoDB" id="10258888at2759"/>
<dbReference type="KEGG" id="bfo:118417443"/>
<dbReference type="AlphaFoldDB" id="A0A9J7LBI2"/>
<feature type="repeat" description="ANK" evidence="1">
    <location>
        <begin position="176"/>
        <end position="208"/>
    </location>
</feature>